<protein>
    <submittedName>
        <fullName evidence="2">Zinc ribbon domain-containing protein</fullName>
    </submittedName>
</protein>
<proteinExistence type="predicted"/>
<dbReference type="SMART" id="SM00834">
    <property type="entry name" value="CxxC_CXXC_SSSS"/>
    <property type="match status" value="1"/>
</dbReference>
<feature type="domain" description="Putative regulatory protein FmdB zinc ribbon" evidence="1">
    <location>
        <begin position="1"/>
        <end position="42"/>
    </location>
</feature>
<reference evidence="2" key="1">
    <citation type="journal article" date="2020" name="mSystems">
        <title>Genome- and Community-Level Interaction Insights into Carbon Utilization and Element Cycling Functions of Hydrothermarchaeota in Hydrothermal Sediment.</title>
        <authorList>
            <person name="Zhou Z."/>
            <person name="Liu Y."/>
            <person name="Xu W."/>
            <person name="Pan J."/>
            <person name="Luo Z.H."/>
            <person name="Li M."/>
        </authorList>
    </citation>
    <scope>NUCLEOTIDE SEQUENCE [LARGE SCALE GENOMIC DNA]</scope>
    <source>
        <strain evidence="2">SpSt-106</strain>
    </source>
</reference>
<dbReference type="InterPro" id="IPR013429">
    <property type="entry name" value="Regulatory_FmdB_Zinc_ribbon"/>
</dbReference>
<name>A0A7V5XHE5_9BACT</name>
<evidence type="ECO:0000313" key="2">
    <source>
        <dbReference type="EMBL" id="HHQ16358.1"/>
    </source>
</evidence>
<accession>A0A7V5XHE5</accession>
<organism evidence="2">
    <name type="scientific">Thermodesulfobacterium geofontis</name>
    <dbReference type="NCBI Taxonomy" id="1295609"/>
    <lineage>
        <taxon>Bacteria</taxon>
        <taxon>Pseudomonadati</taxon>
        <taxon>Thermodesulfobacteriota</taxon>
        <taxon>Thermodesulfobacteria</taxon>
        <taxon>Thermodesulfobacteriales</taxon>
        <taxon>Thermodesulfobacteriaceae</taxon>
        <taxon>Thermodesulfobacterium</taxon>
    </lineage>
</organism>
<dbReference type="NCBIfam" id="TIGR02605">
    <property type="entry name" value="CxxC_CxxC_SSSS"/>
    <property type="match status" value="1"/>
</dbReference>
<dbReference type="AlphaFoldDB" id="A0A7V5XHE5"/>
<gene>
    <name evidence="2" type="ORF">ENM15_06055</name>
</gene>
<dbReference type="EMBL" id="DRWR01000106">
    <property type="protein sequence ID" value="HHQ16358.1"/>
    <property type="molecule type" value="Genomic_DNA"/>
</dbReference>
<sequence>MPIYEFQCEDCGEIFEELILGNREDEIVCKKCKSSRVKKLMSQVAFKSGGKFVSSLGSACSTCKGGTCSSCH</sequence>
<comment type="caution">
    <text evidence="2">The sequence shown here is derived from an EMBL/GenBank/DDBJ whole genome shotgun (WGS) entry which is preliminary data.</text>
</comment>
<dbReference type="Pfam" id="PF09723">
    <property type="entry name" value="Zn_ribbon_8"/>
    <property type="match status" value="1"/>
</dbReference>
<evidence type="ECO:0000259" key="1">
    <source>
        <dbReference type="SMART" id="SM00834"/>
    </source>
</evidence>